<feature type="region of interest" description="Disordered" evidence="1">
    <location>
        <begin position="178"/>
        <end position="215"/>
    </location>
</feature>
<evidence type="ECO:0000256" key="1">
    <source>
        <dbReference type="SAM" id="MobiDB-lite"/>
    </source>
</evidence>
<keyword evidence="3" id="KW-1185">Reference proteome</keyword>
<dbReference type="AlphaFoldDB" id="A0AA35SVC1"/>
<dbReference type="InterPro" id="IPR027962">
    <property type="entry name" value="ERICH3"/>
</dbReference>
<feature type="compositionally biased region" description="Basic and acidic residues" evidence="1">
    <location>
        <begin position="305"/>
        <end position="321"/>
    </location>
</feature>
<protein>
    <submittedName>
        <fullName evidence="2">Glutamate-rich protein 3</fullName>
    </submittedName>
</protein>
<feature type="compositionally biased region" description="Polar residues" evidence="1">
    <location>
        <begin position="470"/>
        <end position="479"/>
    </location>
</feature>
<feature type="compositionally biased region" description="Low complexity" evidence="1">
    <location>
        <begin position="322"/>
        <end position="345"/>
    </location>
</feature>
<feature type="compositionally biased region" description="Basic and acidic residues" evidence="1">
    <location>
        <begin position="581"/>
        <end position="608"/>
    </location>
</feature>
<feature type="compositionally biased region" description="Polar residues" evidence="1">
    <location>
        <begin position="516"/>
        <end position="541"/>
    </location>
</feature>
<reference evidence="2" key="1">
    <citation type="submission" date="2023-03" db="EMBL/GenBank/DDBJ databases">
        <authorList>
            <person name="Steffen K."/>
            <person name="Cardenas P."/>
        </authorList>
    </citation>
    <scope>NUCLEOTIDE SEQUENCE</scope>
</reference>
<dbReference type="PANTHER" id="PTHR23034">
    <property type="entry name" value="GLUTAMATE-RICH PROTEIN 3"/>
    <property type="match status" value="1"/>
</dbReference>
<sequence length="751" mass="82408">MQNSPPSILSYNSLLDEHLAEYYSSPQRKRHLRRMGLITRGGRLVDERTFQRRATQREYRMRYKDDVATNTAVALSEKQRQQKAELKKKLEALAKYETVQRIKSLLGLGKATLSNKTVPTLNSLSDTCLSGAIEKHKERVSFTPDELGELKHLVKTIAGPRVAGPTIVQAKAGYCPLSTTTPRASAASKKEPGRRRPSTAPTKPPQPKTAGKATEKLVQEKDSVTMTLGYLGTTKALKSKKPLTDVEVWQQAQGFTPVRVFKDLIRPGAYAANTDIAQRTRLGGRSAHFKVSSIKGGSPCHLCQKAKEERKSRKKAQESKQEAQSTPQLSATLQSTQLESLLTQSGEEDEREGVISRSPSLSRYSSSFSSESSQDSGGEGGERRESVDSPYLLSESKRSAVLNETQRGDVDESLNNGVDTSTDPVLDAEETNSAKQDGGQDATTAEARPELVTRGGVRIVYKLGPVPTSEHGTQTNNEVPANEPECGTQTNAKAPETGAQVEEQPTADATERGTQNDEQATPETGDQTTADTPALGTQTDEQPLESAAAPEHGKLTDQQTTPGTESLVVDSNPAHTTLASTDEREEKEDRQMKEEDKEPEQKYDEQKANPDPSTINESVVGSTQSSQLPVSEIQLGKDMSQHHRPIKKVLVPPSLHHLTLPLKQLTLIAMTLWSQTEQVKAWNHTPLSRLKLSKLQERVELCKPHKTDAVEEKLHIELEYFFKSDGVMIITYHPITGLHLPVASKPDQGCG</sequence>
<accession>A0AA35SVC1</accession>
<dbReference type="Proteomes" id="UP001174909">
    <property type="component" value="Unassembled WGS sequence"/>
</dbReference>
<feature type="region of interest" description="Disordered" evidence="1">
    <location>
        <begin position="305"/>
        <end position="628"/>
    </location>
</feature>
<feature type="compositionally biased region" description="Low complexity" evidence="1">
    <location>
        <begin position="356"/>
        <end position="376"/>
    </location>
</feature>
<dbReference type="PANTHER" id="PTHR23034:SF2">
    <property type="entry name" value="GLUTAMATE-RICH PROTEIN 3"/>
    <property type="match status" value="1"/>
</dbReference>
<organism evidence="2 3">
    <name type="scientific">Geodia barretti</name>
    <name type="common">Barrett's horny sponge</name>
    <dbReference type="NCBI Taxonomy" id="519541"/>
    <lineage>
        <taxon>Eukaryota</taxon>
        <taxon>Metazoa</taxon>
        <taxon>Porifera</taxon>
        <taxon>Demospongiae</taxon>
        <taxon>Heteroscleromorpha</taxon>
        <taxon>Tetractinellida</taxon>
        <taxon>Astrophorina</taxon>
        <taxon>Geodiidae</taxon>
        <taxon>Geodia</taxon>
    </lineage>
</organism>
<feature type="compositionally biased region" description="Polar residues" evidence="1">
    <location>
        <begin position="413"/>
        <end position="423"/>
    </location>
</feature>
<comment type="caution">
    <text evidence="2">The sequence shown here is derived from an EMBL/GenBank/DDBJ whole genome shotgun (WGS) entry which is preliminary data.</text>
</comment>
<name>A0AA35SVC1_GEOBA</name>
<feature type="compositionally biased region" description="Polar residues" evidence="1">
    <location>
        <begin position="611"/>
        <end position="628"/>
    </location>
</feature>
<dbReference type="EMBL" id="CASHTH010002860">
    <property type="protein sequence ID" value="CAI8036304.1"/>
    <property type="molecule type" value="Genomic_DNA"/>
</dbReference>
<evidence type="ECO:0000313" key="2">
    <source>
        <dbReference type="EMBL" id="CAI8036304.1"/>
    </source>
</evidence>
<proteinExistence type="predicted"/>
<gene>
    <name evidence="2" type="ORF">GBAR_LOCUS20351</name>
</gene>
<evidence type="ECO:0000313" key="3">
    <source>
        <dbReference type="Proteomes" id="UP001174909"/>
    </source>
</evidence>